<organism evidence="3 4">
    <name type="scientific">Eimeria brunetti</name>
    <dbReference type="NCBI Taxonomy" id="51314"/>
    <lineage>
        <taxon>Eukaryota</taxon>
        <taxon>Sar</taxon>
        <taxon>Alveolata</taxon>
        <taxon>Apicomplexa</taxon>
        <taxon>Conoidasida</taxon>
        <taxon>Coccidia</taxon>
        <taxon>Eucoccidiorida</taxon>
        <taxon>Eimeriorina</taxon>
        <taxon>Eimeriidae</taxon>
        <taxon>Eimeria</taxon>
    </lineage>
</organism>
<evidence type="ECO:0000256" key="2">
    <source>
        <dbReference type="SAM" id="MobiDB-lite"/>
    </source>
</evidence>
<evidence type="ECO:0000256" key="1">
    <source>
        <dbReference type="SAM" id="Coils"/>
    </source>
</evidence>
<feature type="coiled-coil region" evidence="1">
    <location>
        <begin position="37"/>
        <end position="73"/>
    </location>
</feature>
<dbReference type="AlphaFoldDB" id="U6LJT8"/>
<protein>
    <submittedName>
        <fullName evidence="3">Uncharacterized protein</fullName>
    </submittedName>
</protein>
<keyword evidence="4" id="KW-1185">Reference proteome</keyword>
<reference evidence="3" key="1">
    <citation type="submission" date="2013-10" db="EMBL/GenBank/DDBJ databases">
        <title>Genomic analysis of the causative agents of coccidiosis in chickens.</title>
        <authorList>
            <person name="Reid A.J."/>
            <person name="Blake D."/>
            <person name="Billington K."/>
            <person name="Browne H."/>
            <person name="Dunn M."/>
            <person name="Hung S."/>
            <person name="Kawahara F."/>
            <person name="Miranda-Saavedra D."/>
            <person name="Mourier T."/>
            <person name="Nagra H."/>
            <person name="Otto T.D."/>
            <person name="Rawlings N."/>
            <person name="Sanchez A."/>
            <person name="Sanders M."/>
            <person name="Subramaniam C."/>
            <person name="Tay Y."/>
            <person name="Dear P."/>
            <person name="Doerig C."/>
            <person name="Gruber A."/>
            <person name="Parkinson J."/>
            <person name="Shirley M."/>
            <person name="Wan K.L."/>
            <person name="Berriman M."/>
            <person name="Tomley F."/>
            <person name="Pain A."/>
        </authorList>
    </citation>
    <scope>NUCLEOTIDE SEQUENCE [LARGE SCALE GENOMIC DNA]</scope>
    <source>
        <strain evidence="3">Houghton</strain>
    </source>
</reference>
<dbReference type="EMBL" id="HG711327">
    <property type="protein sequence ID" value="CDJ48829.1"/>
    <property type="molecule type" value="Genomic_DNA"/>
</dbReference>
<feature type="region of interest" description="Disordered" evidence="2">
    <location>
        <begin position="170"/>
        <end position="193"/>
    </location>
</feature>
<dbReference type="Proteomes" id="UP000030750">
    <property type="component" value="Unassembled WGS sequence"/>
</dbReference>
<name>U6LJT8_9EIME</name>
<gene>
    <name evidence="3" type="ORF">EBH_0022460</name>
</gene>
<proteinExistence type="predicted"/>
<dbReference type="VEuPathDB" id="ToxoDB:EBH_0022460"/>
<evidence type="ECO:0000313" key="4">
    <source>
        <dbReference type="Proteomes" id="UP000030750"/>
    </source>
</evidence>
<evidence type="ECO:0000313" key="3">
    <source>
        <dbReference type="EMBL" id="CDJ48829.1"/>
    </source>
</evidence>
<sequence length="193" mass="20629">MSLRDSSKQETPSSSRRSSSISTCCCLLLQRLPREHLLQQQHLQQQLQQQLQRQLQQRVQRQLQRQLQQQQQLQLFGGDMQKKETDAYDIFKTPAAAATAAAATAAAATAAAAAATAAAAAVGGAAACKGGGLLSFLLSHLSPPVSPLKYNKGAGLLLLQQAASPRIGSKLQQQTCRSSSSSRVAEADLQQQH</sequence>
<keyword evidence="1" id="KW-0175">Coiled coil</keyword>
<reference evidence="3" key="2">
    <citation type="submission" date="2013-10" db="EMBL/GenBank/DDBJ databases">
        <authorList>
            <person name="Aslett M."/>
        </authorList>
    </citation>
    <scope>NUCLEOTIDE SEQUENCE [LARGE SCALE GENOMIC DNA]</scope>
    <source>
        <strain evidence="3">Houghton</strain>
    </source>
</reference>
<accession>U6LJT8</accession>